<dbReference type="InterPro" id="IPR013325">
    <property type="entry name" value="RNA_pol_sigma_r2"/>
</dbReference>
<dbReference type="InterPro" id="IPR014284">
    <property type="entry name" value="RNA_pol_sigma-70_dom"/>
</dbReference>
<dbReference type="SUPFAM" id="SSF88946">
    <property type="entry name" value="Sigma2 domain of RNA polymerase sigma factors"/>
    <property type="match status" value="1"/>
</dbReference>
<proteinExistence type="inferred from homology"/>
<dbReference type="PANTHER" id="PTHR43133">
    <property type="entry name" value="RNA POLYMERASE ECF-TYPE SIGMA FACTO"/>
    <property type="match status" value="1"/>
</dbReference>
<dbReference type="GO" id="GO:0006352">
    <property type="term" value="P:DNA-templated transcription initiation"/>
    <property type="evidence" value="ECO:0007669"/>
    <property type="project" value="InterPro"/>
</dbReference>
<evidence type="ECO:0000256" key="4">
    <source>
        <dbReference type="ARBA" id="ARBA00023163"/>
    </source>
</evidence>
<evidence type="ECO:0000256" key="2">
    <source>
        <dbReference type="ARBA" id="ARBA00023015"/>
    </source>
</evidence>
<dbReference type="OrthoDB" id="190020at2"/>
<keyword evidence="4" id="KW-0804">Transcription</keyword>
<accession>F1TH45</accession>
<keyword evidence="8" id="KW-1185">Reference proteome</keyword>
<evidence type="ECO:0000259" key="6">
    <source>
        <dbReference type="Pfam" id="PF08281"/>
    </source>
</evidence>
<comment type="similarity">
    <text evidence="1">Belongs to the sigma-70 factor family. ECF subfamily.</text>
</comment>
<dbReference type="InterPro" id="IPR013249">
    <property type="entry name" value="RNA_pol_sigma70_r4_t2"/>
</dbReference>
<dbReference type="EMBL" id="ACXX02000015">
    <property type="protein sequence ID" value="EGD46285.1"/>
    <property type="molecule type" value="Genomic_DNA"/>
</dbReference>
<dbReference type="PANTHER" id="PTHR43133:SF51">
    <property type="entry name" value="RNA POLYMERASE SIGMA FACTOR"/>
    <property type="match status" value="1"/>
</dbReference>
<reference evidence="7" key="1">
    <citation type="submission" date="2009-07" db="EMBL/GenBank/DDBJ databases">
        <authorList>
            <consortium name="US DOE Joint Genome Institute (JGI-PGF)"/>
            <person name="Lucas S."/>
            <person name="Copeland A."/>
            <person name="Lapidus A."/>
            <person name="Glavina del Rio T."/>
            <person name="Tice H."/>
            <person name="Bruce D."/>
            <person name="Goodwin L."/>
            <person name="Pitluck S."/>
            <person name="Larimer F."/>
            <person name="Land M.L."/>
            <person name="Mouttaki H."/>
            <person name="He Z."/>
            <person name="Zhou J."/>
            <person name="Hemme C.L."/>
        </authorList>
    </citation>
    <scope>NUCLEOTIDE SEQUENCE [LARGE SCALE GENOMIC DNA]</scope>
    <source>
        <strain evidence="7">DSM 2782</strain>
    </source>
</reference>
<dbReference type="Pfam" id="PF08281">
    <property type="entry name" value="Sigma70_r4_2"/>
    <property type="match status" value="1"/>
</dbReference>
<dbReference type="STRING" id="588581.Cpap_0897"/>
<dbReference type="GO" id="GO:0003677">
    <property type="term" value="F:DNA binding"/>
    <property type="evidence" value="ECO:0007669"/>
    <property type="project" value="InterPro"/>
</dbReference>
<gene>
    <name evidence="7" type="ORF">Cpap_0897</name>
</gene>
<dbReference type="InterPro" id="IPR036388">
    <property type="entry name" value="WH-like_DNA-bd_sf"/>
</dbReference>
<dbReference type="AlphaFoldDB" id="F1TH45"/>
<reference evidence="7" key="2">
    <citation type="submission" date="2011-01" db="EMBL/GenBank/DDBJ databases">
        <title>The Non-contiguous Finished genome of Clostridium papyrosolvens.</title>
        <authorList>
            <person name="Lucas S."/>
            <person name="Copeland A."/>
            <person name="Lapidus A."/>
            <person name="Cheng J.-F."/>
            <person name="Goodwin L."/>
            <person name="Pitluck S."/>
            <person name="Misra M."/>
            <person name="Chertkov O."/>
            <person name="Detter J.C."/>
            <person name="Han C."/>
            <person name="Tapia R."/>
            <person name="Land M."/>
            <person name="Hauser L."/>
            <person name="Kyrpides N."/>
            <person name="Ivanova N."/>
            <person name="Pagani I."/>
            <person name="Mouttaki H."/>
            <person name="He Z."/>
            <person name="Zhou J."/>
            <person name="Hemme C.L."/>
            <person name="Woyke T."/>
        </authorList>
    </citation>
    <scope>NUCLEOTIDE SEQUENCE [LARGE SCALE GENOMIC DNA]</scope>
    <source>
        <strain evidence="7">DSM 2782</strain>
    </source>
</reference>
<protein>
    <submittedName>
        <fullName evidence="7">RNA polymerase, sigma-24 subunit, ECF subfamily</fullName>
    </submittedName>
</protein>
<organism evidence="7 8">
    <name type="scientific">Ruminiclostridium papyrosolvens DSM 2782</name>
    <dbReference type="NCBI Taxonomy" id="588581"/>
    <lineage>
        <taxon>Bacteria</taxon>
        <taxon>Bacillati</taxon>
        <taxon>Bacillota</taxon>
        <taxon>Clostridia</taxon>
        <taxon>Eubacteriales</taxon>
        <taxon>Oscillospiraceae</taxon>
        <taxon>Ruminiclostridium</taxon>
    </lineage>
</organism>
<dbReference type="GO" id="GO:0016987">
    <property type="term" value="F:sigma factor activity"/>
    <property type="evidence" value="ECO:0007669"/>
    <property type="project" value="UniProtKB-KW"/>
</dbReference>
<evidence type="ECO:0000313" key="8">
    <source>
        <dbReference type="Proteomes" id="UP000003860"/>
    </source>
</evidence>
<evidence type="ECO:0000259" key="5">
    <source>
        <dbReference type="Pfam" id="PF04542"/>
    </source>
</evidence>
<dbReference type="Gene3D" id="1.10.10.10">
    <property type="entry name" value="Winged helix-like DNA-binding domain superfamily/Winged helix DNA-binding domain"/>
    <property type="match status" value="1"/>
</dbReference>
<dbReference type="InterPro" id="IPR007627">
    <property type="entry name" value="RNA_pol_sigma70_r2"/>
</dbReference>
<dbReference type="InterPro" id="IPR013324">
    <property type="entry name" value="RNA_pol_sigma_r3/r4-like"/>
</dbReference>
<dbReference type="SUPFAM" id="SSF88659">
    <property type="entry name" value="Sigma3 and sigma4 domains of RNA polymerase sigma factors"/>
    <property type="match status" value="1"/>
</dbReference>
<feature type="domain" description="RNA polymerase sigma factor 70 region 4 type 2" evidence="6">
    <location>
        <begin position="119"/>
        <end position="158"/>
    </location>
</feature>
<name>F1TH45_9FIRM</name>
<feature type="domain" description="RNA polymerase sigma-70 region 2" evidence="5">
    <location>
        <begin position="22"/>
        <end position="88"/>
    </location>
</feature>
<dbReference type="Gene3D" id="1.10.1740.10">
    <property type="match status" value="1"/>
</dbReference>
<dbReference type="InterPro" id="IPR039425">
    <property type="entry name" value="RNA_pol_sigma-70-like"/>
</dbReference>
<dbReference type="NCBIfam" id="TIGR02937">
    <property type="entry name" value="sigma70-ECF"/>
    <property type="match status" value="1"/>
</dbReference>
<dbReference type="eggNOG" id="COG1595">
    <property type="taxonomic scope" value="Bacteria"/>
</dbReference>
<evidence type="ECO:0000256" key="1">
    <source>
        <dbReference type="ARBA" id="ARBA00010641"/>
    </source>
</evidence>
<keyword evidence="3" id="KW-0731">Sigma factor</keyword>
<comment type="caution">
    <text evidence="7">The sequence shown here is derived from an EMBL/GenBank/DDBJ whole genome shotgun (WGS) entry which is preliminary data.</text>
</comment>
<dbReference type="RefSeq" id="WP_004621651.1">
    <property type="nucleotide sequence ID" value="NZ_ACXX02000015.1"/>
</dbReference>
<keyword evidence="2" id="KW-0805">Transcription regulation</keyword>
<evidence type="ECO:0000256" key="3">
    <source>
        <dbReference type="ARBA" id="ARBA00023082"/>
    </source>
</evidence>
<dbReference type="Pfam" id="PF04542">
    <property type="entry name" value="Sigma70_r2"/>
    <property type="match status" value="1"/>
</dbReference>
<evidence type="ECO:0000313" key="7">
    <source>
        <dbReference type="EMBL" id="EGD46285.1"/>
    </source>
</evidence>
<dbReference type="Proteomes" id="UP000003860">
    <property type="component" value="Unassembled WGS sequence"/>
</dbReference>
<sequence length="174" mass="20228">MKKLEQSILKIANGDYECFKFLYDELNEAVYTLSYIILKDRYLAEDVSQEVFCKVMANAASYKKGTSPKAWVLQIARNASIDILRKKKEIVTSFDSESGYENIISDIKQKTDFENKLIVFEALKQLDFEQQQIVVMHVIAGLKFKEISNILERPMGTVTWKYRTAIKNMYDLLK</sequence>